<organism evidence="2">
    <name type="scientific">Gaeumannomyces tritici (strain R3-111a-1)</name>
    <name type="common">Wheat and barley take-all root rot fungus</name>
    <name type="synonym">Gaeumannomyces graminis var. tritici</name>
    <dbReference type="NCBI Taxonomy" id="644352"/>
    <lineage>
        <taxon>Eukaryota</taxon>
        <taxon>Fungi</taxon>
        <taxon>Dikarya</taxon>
        <taxon>Ascomycota</taxon>
        <taxon>Pezizomycotina</taxon>
        <taxon>Sordariomycetes</taxon>
        <taxon>Sordariomycetidae</taxon>
        <taxon>Magnaporthales</taxon>
        <taxon>Magnaporthaceae</taxon>
        <taxon>Gaeumannomyces</taxon>
    </lineage>
</organism>
<dbReference type="RefSeq" id="XP_009226612.1">
    <property type="nucleotide sequence ID" value="XM_009228348.1"/>
</dbReference>
<reference evidence="3" key="5">
    <citation type="submission" date="2018-04" db="UniProtKB">
        <authorList>
            <consortium name="EnsemblFungi"/>
        </authorList>
    </citation>
    <scope>IDENTIFICATION</scope>
    <source>
        <strain evidence="3">R3-111a-1</strain>
    </source>
</reference>
<dbReference type="PANTHER" id="PTHR38166">
    <property type="entry name" value="C2H2-TYPE DOMAIN-CONTAINING PROTEIN-RELATED"/>
    <property type="match status" value="1"/>
</dbReference>
<evidence type="ECO:0000313" key="2">
    <source>
        <dbReference type="EMBL" id="EJT71215.1"/>
    </source>
</evidence>
<dbReference type="AlphaFoldDB" id="J3PAE9"/>
<feature type="region of interest" description="Disordered" evidence="1">
    <location>
        <begin position="1146"/>
        <end position="1168"/>
    </location>
</feature>
<feature type="compositionally biased region" description="Basic and acidic residues" evidence="1">
    <location>
        <begin position="395"/>
        <end position="407"/>
    </location>
</feature>
<name>J3PAE9_GAET3</name>
<dbReference type="GeneID" id="20350933"/>
<sequence>MYLTFPSGKHSQDGGDISSKRKAPAGGDVSRKRKAPAGGDVNRKPRKQSPSGTDDDAPSLENPPSFACPLFRYDPVVHHECLMFMLPAPWVVQCHLQRRHSSDQRCPTCGSYFTSRSKLKAHQEQKQPCRAMPLERHYHDLGPERLAQLSTFDEKTRFMDKPAQWSWIWGVVCPKPDQPPPPNMYLDGMLGEMLSVGLEARDRGISWLPQLLEVHGVSIKHRDTLCEKIRDIFLGARPEQDIGSVANTVVIRARSQIQPLLTKAGISDVDGALAGEILALFFGDGAKRDPLAIPSLTHLPRPAAARKMNWAWIDSDDDDDDDGGSVNPMRRHLMPMPFTTTKTEGVEWDMAESAGPPQPGPVIQPKMTKRRAYIAEISASILAALTSLEIDADDEREKGDDDKDKGKSPIKPSVQNLREALRSRDRQELHDLLNACFEHVASEEYSWLAELRSLGYSSSDIADELLEREVCGPWIFQPVVLPFARQLMDGHHQPRCVHNFDQAQSSTNPDIQEGTESMFPVKYVHGNHPTLTPQQSIEYLCGLCGVRPSADGRSETDLGSVTFEAGPQAIIKFSDMASHTSEILKNLANAAGMLQMLGGCCDSLTFLYWRYDEIRLHRVPFSVIGRLQQSLSNPTDLSVFDALYEAMPFFDNGVLLVQKLGHANVRLLVDLAARFLSLCFLSYAQGHRGPISPFFLDTPLETVLLTSSTTPAPTLCGSLVESTCIGDMVGGPLFAFHMETGWKKSINWWLKCTPDSKLDLLACAEDVLDTWGPGEALMSKDKPGELLAISIGGGTIVAIEPTPSENSGETPPLLHWSSGSILPSSLPRGFGFREVMRIGATVMENLGCVGRPSERLRRFPSLLRDLGVRPASWEPSERQLGLGFHAQAAQSGFAIARFNQNWIKMKEVTKKAALLARPRLYTPDLDSRIGVQISVCTGIARRVRLRDLLADVLPAYVAGLVTKPQEWDVLDRTHDITASLQGDNDLGCWLANLTHGQQRAFEDLVRDVLSLLRDTGFNRRDQEFTVACIQPRLHPQCFKIPCKEENVWTRLLADSEDTATFAYATTRCLETAKVKCSNPAAPWINSTSMLSTVVSCCEGRIATTPPAPPSTPPKSPFLPLQLPPTPPPLLPTLSAVLPTLQATSSTLATLPPTPSAGPSTAAGSGSSPGEVAVIAAPVPVHWTLKHRESYYIGHPDALLLVSVHKPEEQREPTLLVSPSTIPGMRLRRLLNGGPGKRKPLRLREMALYDEVSVAESVVVLVGRPEEGGIST</sequence>
<accession>J3PAE9</accession>
<gene>
    <name evidence="3" type="primary">20350933</name>
    <name evidence="2" type="ORF">GGTG_10475</name>
</gene>
<dbReference type="Proteomes" id="UP000006039">
    <property type="component" value="Unassembled WGS sequence"/>
</dbReference>
<reference evidence="3" key="4">
    <citation type="journal article" date="2015" name="G3 (Bethesda)">
        <title>Genome sequences of three phytopathogenic species of the Magnaporthaceae family of fungi.</title>
        <authorList>
            <person name="Okagaki L.H."/>
            <person name="Nunes C.C."/>
            <person name="Sailsbery J."/>
            <person name="Clay B."/>
            <person name="Brown D."/>
            <person name="John T."/>
            <person name="Oh Y."/>
            <person name="Young N."/>
            <person name="Fitzgerald M."/>
            <person name="Haas B.J."/>
            <person name="Zeng Q."/>
            <person name="Young S."/>
            <person name="Adiconis X."/>
            <person name="Fan L."/>
            <person name="Levin J.Z."/>
            <person name="Mitchell T.K."/>
            <person name="Okubara P.A."/>
            <person name="Farman M.L."/>
            <person name="Kohn L.M."/>
            <person name="Birren B."/>
            <person name="Ma L.-J."/>
            <person name="Dean R.A."/>
        </authorList>
    </citation>
    <scope>NUCLEOTIDE SEQUENCE</scope>
    <source>
        <strain evidence="3">R3-111a-1</strain>
    </source>
</reference>
<evidence type="ECO:0000313" key="3">
    <source>
        <dbReference type="EnsemblFungi" id="EJT71215"/>
    </source>
</evidence>
<keyword evidence="4" id="KW-1185">Reference proteome</keyword>
<dbReference type="EnsemblFungi" id="EJT71215">
    <property type="protein sequence ID" value="EJT71215"/>
    <property type="gene ID" value="GGTG_10475"/>
</dbReference>
<protein>
    <recommendedName>
        <fullName evidence="5">C2H2-type domain-containing protein</fullName>
    </recommendedName>
</protein>
<dbReference type="OrthoDB" id="428577at2759"/>
<feature type="region of interest" description="Disordered" evidence="1">
    <location>
        <begin position="393"/>
        <end position="417"/>
    </location>
</feature>
<reference evidence="4" key="1">
    <citation type="submission" date="2010-07" db="EMBL/GenBank/DDBJ databases">
        <title>The genome sequence of Gaeumannomyces graminis var. tritici strain R3-111a-1.</title>
        <authorList>
            <consortium name="The Broad Institute Genome Sequencing Platform"/>
            <person name="Ma L.-J."/>
            <person name="Dead R."/>
            <person name="Young S."/>
            <person name="Zeng Q."/>
            <person name="Koehrsen M."/>
            <person name="Alvarado L."/>
            <person name="Berlin A."/>
            <person name="Chapman S.B."/>
            <person name="Chen Z."/>
            <person name="Freedman E."/>
            <person name="Gellesch M."/>
            <person name="Goldberg J."/>
            <person name="Griggs A."/>
            <person name="Gujja S."/>
            <person name="Heilman E.R."/>
            <person name="Heiman D."/>
            <person name="Hepburn T."/>
            <person name="Howarth C."/>
            <person name="Jen D."/>
            <person name="Larson L."/>
            <person name="Mehta T."/>
            <person name="Neiman D."/>
            <person name="Pearson M."/>
            <person name="Roberts A."/>
            <person name="Saif S."/>
            <person name="Shea T."/>
            <person name="Shenoy N."/>
            <person name="Sisk P."/>
            <person name="Stolte C."/>
            <person name="Sykes S."/>
            <person name="Walk T."/>
            <person name="White J."/>
            <person name="Yandava C."/>
            <person name="Haas B."/>
            <person name="Nusbaum C."/>
            <person name="Birren B."/>
        </authorList>
    </citation>
    <scope>NUCLEOTIDE SEQUENCE [LARGE SCALE GENOMIC DNA]</scope>
    <source>
        <strain evidence="4">R3-111a-1</strain>
    </source>
</reference>
<dbReference type="PANTHER" id="PTHR38166:SF1">
    <property type="entry name" value="C2H2-TYPE DOMAIN-CONTAINING PROTEIN"/>
    <property type="match status" value="1"/>
</dbReference>
<reference evidence="2" key="3">
    <citation type="submission" date="2010-09" db="EMBL/GenBank/DDBJ databases">
        <title>Annotation of Gaeumannomyces graminis var. tritici R3-111a-1.</title>
        <authorList>
            <consortium name="The Broad Institute Genome Sequencing Platform"/>
            <person name="Ma L.-J."/>
            <person name="Dead R."/>
            <person name="Young S.K."/>
            <person name="Zeng Q."/>
            <person name="Gargeya S."/>
            <person name="Fitzgerald M."/>
            <person name="Haas B."/>
            <person name="Abouelleil A."/>
            <person name="Alvarado L."/>
            <person name="Arachchi H.M."/>
            <person name="Berlin A."/>
            <person name="Brown A."/>
            <person name="Chapman S.B."/>
            <person name="Chen Z."/>
            <person name="Dunbar C."/>
            <person name="Freedman E."/>
            <person name="Gearin G."/>
            <person name="Gellesch M."/>
            <person name="Goldberg J."/>
            <person name="Griggs A."/>
            <person name="Gujja S."/>
            <person name="Heiman D."/>
            <person name="Howarth C."/>
            <person name="Larson L."/>
            <person name="Lui A."/>
            <person name="MacDonald P.J.P."/>
            <person name="Mehta T."/>
            <person name="Montmayeur A."/>
            <person name="Murphy C."/>
            <person name="Neiman D."/>
            <person name="Pearson M."/>
            <person name="Priest M."/>
            <person name="Roberts A."/>
            <person name="Saif S."/>
            <person name="Shea T."/>
            <person name="Shenoy N."/>
            <person name="Sisk P."/>
            <person name="Stolte C."/>
            <person name="Sykes S."/>
            <person name="Yandava C."/>
            <person name="Wortman J."/>
            <person name="Nusbaum C."/>
            <person name="Birren B."/>
        </authorList>
    </citation>
    <scope>NUCLEOTIDE SEQUENCE</scope>
    <source>
        <strain evidence="2">R3-111a-1</strain>
    </source>
</reference>
<evidence type="ECO:0000256" key="1">
    <source>
        <dbReference type="SAM" id="MobiDB-lite"/>
    </source>
</evidence>
<feature type="region of interest" description="Disordered" evidence="1">
    <location>
        <begin position="1"/>
        <end position="61"/>
    </location>
</feature>
<evidence type="ECO:0000313" key="4">
    <source>
        <dbReference type="Proteomes" id="UP000006039"/>
    </source>
</evidence>
<dbReference type="HOGENOM" id="CLU_263926_0_0_1"/>
<evidence type="ECO:0008006" key="5">
    <source>
        <dbReference type="Google" id="ProtNLM"/>
    </source>
</evidence>
<dbReference type="VEuPathDB" id="FungiDB:GGTG_10475"/>
<reference evidence="2" key="2">
    <citation type="submission" date="2010-07" db="EMBL/GenBank/DDBJ databases">
        <authorList>
            <consortium name="The Broad Institute Genome Sequencing Platform"/>
            <consortium name="Broad Institute Genome Sequencing Center for Infectious Disease"/>
            <person name="Ma L.-J."/>
            <person name="Dead R."/>
            <person name="Young S."/>
            <person name="Zeng Q."/>
            <person name="Koehrsen M."/>
            <person name="Alvarado L."/>
            <person name="Berlin A."/>
            <person name="Chapman S.B."/>
            <person name="Chen Z."/>
            <person name="Freedman E."/>
            <person name="Gellesch M."/>
            <person name="Goldberg J."/>
            <person name="Griggs A."/>
            <person name="Gujja S."/>
            <person name="Heilman E.R."/>
            <person name="Heiman D."/>
            <person name="Hepburn T."/>
            <person name="Howarth C."/>
            <person name="Jen D."/>
            <person name="Larson L."/>
            <person name="Mehta T."/>
            <person name="Neiman D."/>
            <person name="Pearson M."/>
            <person name="Roberts A."/>
            <person name="Saif S."/>
            <person name="Shea T."/>
            <person name="Shenoy N."/>
            <person name="Sisk P."/>
            <person name="Stolte C."/>
            <person name="Sykes S."/>
            <person name="Walk T."/>
            <person name="White J."/>
            <person name="Yandava C."/>
            <person name="Haas B."/>
            <person name="Nusbaum C."/>
            <person name="Birren B."/>
        </authorList>
    </citation>
    <scope>NUCLEOTIDE SEQUENCE</scope>
    <source>
        <strain evidence="2">R3-111a-1</strain>
    </source>
</reference>
<dbReference type="eggNOG" id="ENOG502T5IY">
    <property type="taxonomic scope" value="Eukaryota"/>
</dbReference>
<dbReference type="STRING" id="644352.J3PAE9"/>
<dbReference type="EMBL" id="GL385400">
    <property type="protein sequence ID" value="EJT71215.1"/>
    <property type="molecule type" value="Genomic_DNA"/>
</dbReference>
<proteinExistence type="predicted"/>